<dbReference type="AlphaFoldDB" id="A0A4Y2TRD0"/>
<evidence type="ECO:0000313" key="2">
    <source>
        <dbReference type="EMBL" id="GBO01947.1"/>
    </source>
</evidence>
<comment type="caution">
    <text evidence="2">The sequence shown here is derived from an EMBL/GenBank/DDBJ whole genome shotgun (WGS) entry which is preliminary data.</text>
</comment>
<dbReference type="Proteomes" id="UP000499080">
    <property type="component" value="Unassembled WGS sequence"/>
</dbReference>
<accession>A0A4Y2TRD0</accession>
<reference evidence="2 3" key="1">
    <citation type="journal article" date="2019" name="Sci. Rep.">
        <title>Orb-weaving spider Araneus ventricosus genome elucidates the spidroin gene catalogue.</title>
        <authorList>
            <person name="Kono N."/>
            <person name="Nakamura H."/>
            <person name="Ohtoshi R."/>
            <person name="Moran D.A.P."/>
            <person name="Shinohara A."/>
            <person name="Yoshida Y."/>
            <person name="Fujiwara M."/>
            <person name="Mori M."/>
            <person name="Tomita M."/>
            <person name="Arakawa K."/>
        </authorList>
    </citation>
    <scope>NUCLEOTIDE SEQUENCE [LARGE SCALE GENOMIC DNA]</scope>
</reference>
<feature type="domain" description="Mutator-like transposase" evidence="1">
    <location>
        <begin position="62"/>
        <end position="211"/>
    </location>
</feature>
<organism evidence="2 3">
    <name type="scientific">Araneus ventricosus</name>
    <name type="common">Orbweaver spider</name>
    <name type="synonym">Epeira ventricosa</name>
    <dbReference type="NCBI Taxonomy" id="182803"/>
    <lineage>
        <taxon>Eukaryota</taxon>
        <taxon>Metazoa</taxon>
        <taxon>Ecdysozoa</taxon>
        <taxon>Arthropoda</taxon>
        <taxon>Chelicerata</taxon>
        <taxon>Arachnida</taxon>
        <taxon>Araneae</taxon>
        <taxon>Araneomorphae</taxon>
        <taxon>Entelegynae</taxon>
        <taxon>Araneoidea</taxon>
        <taxon>Araneidae</taxon>
        <taxon>Araneus</taxon>
    </lineage>
</organism>
<dbReference type="OrthoDB" id="8376262at2759"/>
<keyword evidence="3" id="KW-1185">Reference proteome</keyword>
<sequence>MPKHKQFGKGKCQRNQFTDMNQKEKELLNVSASKRKFNSSDLFPANHVDENDKRLCSEENTNIIVDLNVLKTMLNTVSKCKHCNITDCFDVLEELNSRRGLATSLLIVCKSCGRSSSSMTSYISQNSYDINTRLEYGMRCIGKGKFAARTLCAVMNLPPPPAKFERLNSSLCRALSSACSNSMLKAVEGAVSRNDNSRDIKVALDDTWQKRVIHL</sequence>
<name>A0A4Y2TRD0_ARAVE</name>
<protein>
    <recommendedName>
        <fullName evidence="1">Mutator-like transposase domain-containing protein</fullName>
    </recommendedName>
</protein>
<evidence type="ECO:0000313" key="3">
    <source>
        <dbReference type="Proteomes" id="UP000499080"/>
    </source>
</evidence>
<proteinExistence type="predicted"/>
<dbReference type="EMBL" id="BGPR01029851">
    <property type="protein sequence ID" value="GBO01947.1"/>
    <property type="molecule type" value="Genomic_DNA"/>
</dbReference>
<gene>
    <name evidence="2" type="ORF">AVEN_160128_1</name>
</gene>
<dbReference type="InterPro" id="IPR049012">
    <property type="entry name" value="Mutator_transp_dom"/>
</dbReference>
<dbReference type="Pfam" id="PF20700">
    <property type="entry name" value="Mutator"/>
    <property type="match status" value="1"/>
</dbReference>
<evidence type="ECO:0000259" key="1">
    <source>
        <dbReference type="Pfam" id="PF20700"/>
    </source>
</evidence>